<name>K9UPR3_CHAP6</name>
<dbReference type="PATRIC" id="fig|1173020.3.peg.6833"/>
<evidence type="ECO:0000256" key="3">
    <source>
        <dbReference type="ARBA" id="ARBA00022679"/>
    </source>
</evidence>
<reference evidence="5 6" key="1">
    <citation type="submission" date="2012-05" db="EMBL/GenBank/DDBJ databases">
        <title>Finished chromosome of genome of Chamaesiphon sp. PCC 6605.</title>
        <authorList>
            <consortium name="US DOE Joint Genome Institute"/>
            <person name="Gugger M."/>
            <person name="Coursin T."/>
            <person name="Rippka R."/>
            <person name="Tandeau De Marsac N."/>
            <person name="Huntemann M."/>
            <person name="Wei C.-L."/>
            <person name="Han J."/>
            <person name="Detter J.C."/>
            <person name="Han C."/>
            <person name="Tapia R."/>
            <person name="Chen A."/>
            <person name="Kyrpides N."/>
            <person name="Mavromatis K."/>
            <person name="Markowitz V."/>
            <person name="Szeto E."/>
            <person name="Ivanova N."/>
            <person name="Pagani I."/>
            <person name="Pati A."/>
            <person name="Goodwin L."/>
            <person name="Nordberg H.P."/>
            <person name="Cantor M.N."/>
            <person name="Hua S.X."/>
            <person name="Woyke T."/>
            <person name="Kerfeld C.A."/>
        </authorList>
    </citation>
    <scope>NUCLEOTIDE SEQUENCE [LARGE SCALE GENOMIC DNA]</scope>
    <source>
        <strain evidence="6">ATCC 27169 / PCC 6605</strain>
    </source>
</reference>
<dbReference type="Pfam" id="PF00534">
    <property type="entry name" value="Glycos_transf_1"/>
    <property type="match status" value="1"/>
</dbReference>
<keyword evidence="3 5" id="KW-0808">Transferase</keyword>
<evidence type="ECO:0000256" key="2">
    <source>
        <dbReference type="ARBA" id="ARBA00022676"/>
    </source>
</evidence>
<evidence type="ECO:0000313" key="6">
    <source>
        <dbReference type="Proteomes" id="UP000010366"/>
    </source>
</evidence>
<dbReference type="PANTHER" id="PTHR12526:SF640">
    <property type="entry name" value="COLANIC ACID BIOSYNTHESIS GLYCOSYLTRANSFERASE WCAL-RELATED"/>
    <property type="match status" value="1"/>
</dbReference>
<dbReference type="KEGG" id="cmp:Cha6605_5934"/>
<dbReference type="GO" id="GO:0016757">
    <property type="term" value="F:glycosyltransferase activity"/>
    <property type="evidence" value="ECO:0007669"/>
    <property type="project" value="UniProtKB-KW"/>
</dbReference>
<dbReference type="Proteomes" id="UP000010366">
    <property type="component" value="Chromosome"/>
</dbReference>
<dbReference type="PANTHER" id="PTHR12526">
    <property type="entry name" value="GLYCOSYLTRANSFERASE"/>
    <property type="match status" value="1"/>
</dbReference>
<dbReference type="SUPFAM" id="SSF53756">
    <property type="entry name" value="UDP-Glycosyltransferase/glycogen phosphorylase"/>
    <property type="match status" value="1"/>
</dbReference>
<dbReference type="OrthoDB" id="9775208at2"/>
<gene>
    <name evidence="5" type="ORF">Cha6605_5934</name>
</gene>
<feature type="domain" description="Glycosyl transferase family 1" evidence="4">
    <location>
        <begin position="225"/>
        <end position="386"/>
    </location>
</feature>
<dbReference type="InterPro" id="IPR001296">
    <property type="entry name" value="Glyco_trans_1"/>
</dbReference>
<dbReference type="EMBL" id="CP003600">
    <property type="protein sequence ID" value="AFY96780.1"/>
    <property type="molecule type" value="Genomic_DNA"/>
</dbReference>
<dbReference type="eggNOG" id="COG0438">
    <property type="taxonomic scope" value="Bacteria"/>
</dbReference>
<evidence type="ECO:0000313" key="5">
    <source>
        <dbReference type="EMBL" id="AFY96780.1"/>
    </source>
</evidence>
<dbReference type="AlphaFoldDB" id="K9UPR3"/>
<sequence length="412" mass="46383">MKRLKVLISAYACRPGEGSEPGVGWNVVRELVEYHDLWVLTRSDNRTSIELALTRDPLPGLHFIYCDPPLLVQRLNYNYKLVHLHYYAWQIAAYMVARNLHKEINFDIVHHVTYVRYSSPSFLALLPVPFIWGTVGGGESAPKAFWEDFSWRGKVYELTRSLAHRIGELDPFTRLTARRSILVRATTEETATRLRQMGAKDVEIFPESGLSEVEIEQLAQIPLPIDRSNIRFISMARLLHWKGLHLGIRAFARANIPNSEYWILGDGVEKQRLEALVVSLGIEDRVKFWGRLPRQDTLQKLAESTVLLHPSLHDSGGWVCLEAMAAGRPPICLNLGGPATQVTTETGFKISAQTPDLAVAGLAAAMTQLAGDRELLASMSQAGRERVKEVYSWQHKGYLLAQLYSTIGCVDE</sequence>
<keyword evidence="2" id="KW-0328">Glycosyltransferase</keyword>
<keyword evidence="6" id="KW-1185">Reference proteome</keyword>
<evidence type="ECO:0000256" key="1">
    <source>
        <dbReference type="ARBA" id="ARBA00009481"/>
    </source>
</evidence>
<proteinExistence type="inferred from homology"/>
<dbReference type="CDD" id="cd03801">
    <property type="entry name" value="GT4_PimA-like"/>
    <property type="match status" value="1"/>
</dbReference>
<organism evidence="5 6">
    <name type="scientific">Chamaesiphon minutus (strain ATCC 27169 / PCC 6605)</name>
    <dbReference type="NCBI Taxonomy" id="1173020"/>
    <lineage>
        <taxon>Bacteria</taxon>
        <taxon>Bacillati</taxon>
        <taxon>Cyanobacteriota</taxon>
        <taxon>Cyanophyceae</taxon>
        <taxon>Gomontiellales</taxon>
        <taxon>Chamaesiphonaceae</taxon>
        <taxon>Chamaesiphon</taxon>
    </lineage>
</organism>
<dbReference type="HOGENOM" id="CLU_052026_1_0_3"/>
<protein>
    <submittedName>
        <fullName evidence="5">Glycosyltransferase</fullName>
    </submittedName>
</protein>
<comment type="similarity">
    <text evidence="1">Belongs to the glycosyltransferase group 1 family. Glycosyltransferase 4 subfamily.</text>
</comment>
<dbReference type="STRING" id="1173020.Cha6605_5934"/>
<accession>K9UPR3</accession>
<dbReference type="Gene3D" id="3.40.50.2000">
    <property type="entry name" value="Glycogen Phosphorylase B"/>
    <property type="match status" value="2"/>
</dbReference>
<evidence type="ECO:0000259" key="4">
    <source>
        <dbReference type="Pfam" id="PF00534"/>
    </source>
</evidence>
<dbReference type="RefSeq" id="WP_015162855.1">
    <property type="nucleotide sequence ID" value="NC_019697.1"/>
</dbReference>